<feature type="chain" id="PRO_5043606180" evidence="3">
    <location>
        <begin position="24"/>
        <end position="670"/>
    </location>
</feature>
<gene>
    <name evidence="6" type="ORF">LITE_LOCUS51751</name>
</gene>
<evidence type="ECO:0000259" key="5">
    <source>
        <dbReference type="Pfam" id="PF09118"/>
    </source>
</evidence>
<reference evidence="6" key="1">
    <citation type="submission" date="2022-08" db="EMBL/GenBank/DDBJ databases">
        <authorList>
            <person name="Gutierrez-Valencia J."/>
        </authorList>
    </citation>
    <scope>NUCLEOTIDE SEQUENCE</scope>
</reference>
<dbReference type="Pfam" id="PF07250">
    <property type="entry name" value="Glyoxal_oxid_N"/>
    <property type="match status" value="1"/>
</dbReference>
<organism evidence="6 7">
    <name type="scientific">Linum tenue</name>
    <dbReference type="NCBI Taxonomy" id="586396"/>
    <lineage>
        <taxon>Eukaryota</taxon>
        <taxon>Viridiplantae</taxon>
        <taxon>Streptophyta</taxon>
        <taxon>Embryophyta</taxon>
        <taxon>Tracheophyta</taxon>
        <taxon>Spermatophyta</taxon>
        <taxon>Magnoliopsida</taxon>
        <taxon>eudicotyledons</taxon>
        <taxon>Gunneridae</taxon>
        <taxon>Pentapetalae</taxon>
        <taxon>rosids</taxon>
        <taxon>fabids</taxon>
        <taxon>Malpighiales</taxon>
        <taxon>Linaceae</taxon>
        <taxon>Linum</taxon>
    </lineage>
</organism>
<evidence type="ECO:0000256" key="3">
    <source>
        <dbReference type="SAM" id="SignalP"/>
    </source>
</evidence>
<keyword evidence="1 3" id="KW-0732">Signal</keyword>
<dbReference type="InterPro" id="IPR015202">
    <property type="entry name" value="GO-like_E_set"/>
</dbReference>
<feature type="region of interest" description="Disordered" evidence="2">
    <location>
        <begin position="86"/>
        <end position="118"/>
    </location>
</feature>
<dbReference type="Gene3D" id="2.60.40.10">
    <property type="entry name" value="Immunoglobulins"/>
    <property type="match status" value="1"/>
</dbReference>
<protein>
    <submittedName>
        <fullName evidence="6">Uncharacterized protein</fullName>
    </submittedName>
</protein>
<evidence type="ECO:0000256" key="1">
    <source>
        <dbReference type="ARBA" id="ARBA00022729"/>
    </source>
</evidence>
<dbReference type="PANTHER" id="PTHR32208">
    <property type="entry name" value="SECRETED PROTEIN-RELATED"/>
    <property type="match status" value="1"/>
</dbReference>
<feature type="domain" description="Glyoxal oxidase N-terminal" evidence="4">
    <location>
        <begin position="161"/>
        <end position="552"/>
    </location>
</feature>
<feature type="domain" description="Galactose oxidase-like Early set" evidence="5">
    <location>
        <begin position="561"/>
        <end position="669"/>
    </location>
</feature>
<dbReference type="Proteomes" id="UP001154282">
    <property type="component" value="Unassembled WGS sequence"/>
</dbReference>
<dbReference type="EMBL" id="CAMGYJ010000011">
    <property type="protein sequence ID" value="CAI0628757.1"/>
    <property type="molecule type" value="Genomic_DNA"/>
</dbReference>
<dbReference type="SUPFAM" id="SSF50965">
    <property type="entry name" value="Galactose oxidase, central domain"/>
    <property type="match status" value="1"/>
</dbReference>
<sequence length="670" mass="72877">MKMANAINLLLLVLPLLFSPALGHFRIFRPREFGLYNKEHVLGPHERFGNPFGNPDDYKSRLHSMHDDVGTPIDGELQQVEEIEKKGDAGAAAAAGDDDSDADAGKPAQLMGADDAGGGGAATTAGLGAMKGKVHEKPFVSPSGFNGQWELFSKNSGVSAMHSILLPKVEKVIMYDATIWRISNILLPNGECRVLDPKTGEKDCYAHSVLFDTHVDNLIPLELMTDTWCSSGGLTLEGNFVSTGGFQGGANTVRYLDSCVGCKWREYPTALAAPRWYSTQAQLADGRFIVVGGRDAQSFEYIPPEGQHNAQPFFFDFLKQTLDPEENNLYPFVFLSTDSNVFIFANNRSVLLNPATNQVVKEFPVLPGGHRNYPASGMSVILPIRLFAAGQDPAKPVPAEVLVCGGSAHIDSYSKAEKNVFYEALEDCGRIRITDPNPVWKRELMPSPRIMGDMMLLPTGEVLILNGAMRGASGWGFAREPNFTPVLYTPRAKLGFRFRQLAPTTIPRMYHSSTVVLPDGRVMVAGSNTNNGYIYDSMFPTELRVEKFSPPYLDPALADSRPEIVNAAAIAQLGYNGKITVQVKAKPAAMILFNLKVTISVPGFSTHGVTMNQRLIMLGLESVNPTAGQPGVFDLAVVTPPNSAVAPTGYYMLSVVYQGVPSQAVWVQIK</sequence>
<dbReference type="InterPro" id="IPR013783">
    <property type="entry name" value="Ig-like_fold"/>
</dbReference>
<accession>A0AAV0SAE7</accession>
<dbReference type="Gene3D" id="2.130.10.80">
    <property type="entry name" value="Galactose oxidase/kelch, beta-propeller"/>
    <property type="match status" value="1"/>
</dbReference>
<dbReference type="CDD" id="cd02851">
    <property type="entry name" value="E_set_GO_C"/>
    <property type="match status" value="1"/>
</dbReference>
<name>A0AAV0SAE7_9ROSI</name>
<dbReference type="AlphaFoldDB" id="A0AAV0SAE7"/>
<evidence type="ECO:0000313" key="7">
    <source>
        <dbReference type="Proteomes" id="UP001154282"/>
    </source>
</evidence>
<proteinExistence type="predicted"/>
<dbReference type="InterPro" id="IPR009880">
    <property type="entry name" value="Glyoxal_oxidase_N"/>
</dbReference>
<evidence type="ECO:0000256" key="2">
    <source>
        <dbReference type="SAM" id="MobiDB-lite"/>
    </source>
</evidence>
<dbReference type="PANTHER" id="PTHR32208:SF93">
    <property type="entry name" value="ALDEHYDE OXIDASE GLOX1"/>
    <property type="match status" value="1"/>
</dbReference>
<dbReference type="InterPro" id="IPR014756">
    <property type="entry name" value="Ig_E-set"/>
</dbReference>
<dbReference type="InterPro" id="IPR011043">
    <property type="entry name" value="Gal_Oxase/kelch_b-propeller"/>
</dbReference>
<keyword evidence="7" id="KW-1185">Reference proteome</keyword>
<evidence type="ECO:0000259" key="4">
    <source>
        <dbReference type="Pfam" id="PF07250"/>
    </source>
</evidence>
<dbReference type="InterPro" id="IPR037293">
    <property type="entry name" value="Gal_Oxidase_central_sf"/>
</dbReference>
<dbReference type="Pfam" id="PF09118">
    <property type="entry name" value="GO-like_E_set"/>
    <property type="match status" value="1"/>
</dbReference>
<feature type="signal peptide" evidence="3">
    <location>
        <begin position="1"/>
        <end position="23"/>
    </location>
</feature>
<evidence type="ECO:0000313" key="6">
    <source>
        <dbReference type="EMBL" id="CAI0628757.1"/>
    </source>
</evidence>
<comment type="caution">
    <text evidence="6">The sequence shown here is derived from an EMBL/GenBank/DDBJ whole genome shotgun (WGS) entry which is preliminary data.</text>
</comment>
<dbReference type="SUPFAM" id="SSF81296">
    <property type="entry name" value="E set domains"/>
    <property type="match status" value="1"/>
</dbReference>